<keyword evidence="1" id="KW-0862">Zinc</keyword>
<dbReference type="Pfam" id="PF04434">
    <property type="entry name" value="SWIM"/>
    <property type="match status" value="1"/>
</dbReference>
<dbReference type="PANTHER" id="PTHR33977:SF1">
    <property type="entry name" value="ZINC ION BINDING PROTEIN"/>
    <property type="match status" value="1"/>
</dbReference>
<dbReference type="EMBL" id="CBTN010000181">
    <property type="protein sequence ID" value="CDH61363.1"/>
    <property type="molecule type" value="Genomic_DNA"/>
</dbReference>
<feature type="domain" description="SWIM-type" evidence="3">
    <location>
        <begin position="533"/>
        <end position="570"/>
    </location>
</feature>
<keyword evidence="5" id="KW-1185">Reference proteome</keyword>
<accession>A0A068SG77</accession>
<dbReference type="STRING" id="1263082.A0A068SG77"/>
<sequence length="665" mass="74864">MSALISNAVNLIRNQTTGAVHDISTEDVYTFTIPREDFYAWLQNEERRTSCTFYYRTTGNASIKNKDFFGLKGSLQPANTKYRPGFALSSKDSPELDRTPVQAGSKRGRGCATNYIGIFQCNRSGEPTGNNNLPCGCTATIKARCKQDELRMRVEYHWKHVNHIPGSSADLATAPISRQARELIQAMVDQNMTWATIKSMLQVDTRSLVDIYEGDGSGIPAIMRIGYSHVYYAMSKFMNNHAGLDDSIGTSLENSSSRITEEKGHSTCIPMDGEQSGMFLYAFLSQWQLDRLKEDGNIVCMGATHKTCVDGNKRDCFLYTLVARSSITGKGAPLCWMITNCSTHHPVKAWLEWLKDDLEFIPGSIMIDNSDTEIKAIRECYGDGYKIYLCHWHILRAWRKNVITQVCQASGKKASEDDLVTNTQKPLQQNYRIDTNNYIETWHRCLKSVYIPTFKKKRLDVLVYVLWTAVLADVLKDHVNVKHGLQSFVWSAAENERKALADAITDEEAEEMILQHAVSRIVVRSFTIKKKKYTIPVDDGKNMIQSCSCPDYRKSSGVCKHMFLLHRVENLDFPQTHAAATTPPPTPSTPQTTPNREHELNGATARYHAALQALSNHASRVSEQNYQPDTACDINVAAQQLESVYSLLKEKDAAIRSLGGHQRRI</sequence>
<evidence type="ECO:0000256" key="1">
    <source>
        <dbReference type="PROSITE-ProRule" id="PRU00325"/>
    </source>
</evidence>
<dbReference type="OrthoDB" id="2289406at2759"/>
<dbReference type="PROSITE" id="PS50966">
    <property type="entry name" value="ZF_SWIM"/>
    <property type="match status" value="1"/>
</dbReference>
<keyword evidence="1" id="KW-0863">Zinc-finger</keyword>
<gene>
    <name evidence="4" type="ORF">LCOR_12140.1</name>
</gene>
<evidence type="ECO:0000313" key="4">
    <source>
        <dbReference type="EMBL" id="CDH61363.1"/>
    </source>
</evidence>
<name>A0A068SG77_9FUNG</name>
<dbReference type="VEuPathDB" id="FungiDB:LCOR_12140.1"/>
<proteinExistence type="predicted"/>
<dbReference type="Proteomes" id="UP000027586">
    <property type="component" value="Unassembled WGS sequence"/>
</dbReference>
<comment type="caution">
    <text evidence="4">The sequence shown here is derived from an EMBL/GenBank/DDBJ whole genome shotgun (WGS) entry which is preliminary data.</text>
</comment>
<keyword evidence="1" id="KW-0479">Metal-binding</keyword>
<feature type="region of interest" description="Disordered" evidence="2">
    <location>
        <begin position="576"/>
        <end position="597"/>
    </location>
</feature>
<dbReference type="InterPro" id="IPR007527">
    <property type="entry name" value="Znf_SWIM"/>
</dbReference>
<protein>
    <recommendedName>
        <fullName evidence="3">SWIM-type domain-containing protein</fullName>
    </recommendedName>
</protein>
<organism evidence="4 5">
    <name type="scientific">Lichtheimia corymbifera JMRC:FSU:9682</name>
    <dbReference type="NCBI Taxonomy" id="1263082"/>
    <lineage>
        <taxon>Eukaryota</taxon>
        <taxon>Fungi</taxon>
        <taxon>Fungi incertae sedis</taxon>
        <taxon>Mucoromycota</taxon>
        <taxon>Mucoromycotina</taxon>
        <taxon>Mucoromycetes</taxon>
        <taxon>Mucorales</taxon>
        <taxon>Lichtheimiaceae</taxon>
        <taxon>Lichtheimia</taxon>
    </lineage>
</organism>
<reference evidence="4" key="1">
    <citation type="submission" date="2013-08" db="EMBL/GenBank/DDBJ databases">
        <title>Gene expansion shapes genome architecture in the human pathogen Lichtheimia corymbifera: an evolutionary genomics analysis in the ancient terrestrial Mucorales (Mucoromycotina).</title>
        <authorList>
            <person name="Schwartze V.U."/>
            <person name="Winter S."/>
            <person name="Shelest E."/>
            <person name="Marcet-Houben M."/>
            <person name="Horn F."/>
            <person name="Wehner S."/>
            <person name="Hoffmann K."/>
            <person name="Riege K."/>
            <person name="Sammeth M."/>
            <person name="Nowrousian M."/>
            <person name="Valiante V."/>
            <person name="Linde J."/>
            <person name="Jacobsen I.D."/>
            <person name="Marz M."/>
            <person name="Brakhage A.A."/>
            <person name="Gabaldon T."/>
            <person name="Bocker S."/>
            <person name="Voigt K."/>
        </authorList>
    </citation>
    <scope>NUCLEOTIDE SEQUENCE [LARGE SCALE GENOMIC DNA]</scope>
    <source>
        <strain evidence="4">FSU 9682</strain>
    </source>
</reference>
<dbReference type="AlphaFoldDB" id="A0A068SG77"/>
<evidence type="ECO:0000256" key="2">
    <source>
        <dbReference type="SAM" id="MobiDB-lite"/>
    </source>
</evidence>
<evidence type="ECO:0000259" key="3">
    <source>
        <dbReference type="PROSITE" id="PS50966"/>
    </source>
</evidence>
<dbReference type="PANTHER" id="PTHR33977">
    <property type="entry name" value="ZINC ION BINDING PROTEIN"/>
    <property type="match status" value="1"/>
</dbReference>
<evidence type="ECO:0000313" key="5">
    <source>
        <dbReference type="Proteomes" id="UP000027586"/>
    </source>
</evidence>
<dbReference type="GO" id="GO:0008270">
    <property type="term" value="F:zinc ion binding"/>
    <property type="evidence" value="ECO:0007669"/>
    <property type="project" value="UniProtKB-KW"/>
</dbReference>